<proteinExistence type="predicted"/>
<gene>
    <name evidence="1" type="ORF">JYK14_14080</name>
</gene>
<evidence type="ECO:0000313" key="2">
    <source>
        <dbReference type="Proteomes" id="UP001523392"/>
    </source>
</evidence>
<dbReference type="Proteomes" id="UP001523392">
    <property type="component" value="Unassembled WGS sequence"/>
</dbReference>
<dbReference type="EMBL" id="JAFIRR010000086">
    <property type="protein sequence ID" value="MCO6417285.1"/>
    <property type="molecule type" value="Genomic_DNA"/>
</dbReference>
<comment type="caution">
    <text evidence="1">The sequence shown here is derived from an EMBL/GenBank/DDBJ whole genome shotgun (WGS) entry which is preliminary data.</text>
</comment>
<organism evidence="1 2">
    <name type="scientific">Siccirubricoccus soli</name>
    <dbReference type="NCBI Taxonomy" id="2899147"/>
    <lineage>
        <taxon>Bacteria</taxon>
        <taxon>Pseudomonadati</taxon>
        <taxon>Pseudomonadota</taxon>
        <taxon>Alphaproteobacteria</taxon>
        <taxon>Acetobacterales</taxon>
        <taxon>Roseomonadaceae</taxon>
        <taxon>Siccirubricoccus</taxon>
    </lineage>
</organism>
<keyword evidence="2" id="KW-1185">Reference proteome</keyword>
<reference evidence="1 2" key="1">
    <citation type="submission" date="2021-12" db="EMBL/GenBank/DDBJ databases">
        <title>Siccirubricoccus leaddurans sp. nov., a high concentration Zn2+ tolerance bacterium.</title>
        <authorList>
            <person name="Cao Y."/>
        </authorList>
    </citation>
    <scope>NUCLEOTIDE SEQUENCE [LARGE SCALE GENOMIC DNA]</scope>
    <source>
        <strain evidence="1 2">KC 17139</strain>
    </source>
</reference>
<protein>
    <submittedName>
        <fullName evidence="1">Uncharacterized protein</fullName>
    </submittedName>
</protein>
<name>A0ABT1D8H8_9PROT</name>
<sequence>MMDDSEFQRMADRLAEIRAKMSAAATGGSSVGMRDLANAIAGLAAEMIALGQHLKGTPDK</sequence>
<evidence type="ECO:0000313" key="1">
    <source>
        <dbReference type="EMBL" id="MCO6417285.1"/>
    </source>
</evidence>
<accession>A0ABT1D8H8</accession>
<dbReference type="RefSeq" id="WP_252953916.1">
    <property type="nucleotide sequence ID" value="NZ_JAFIRR010000086.1"/>
</dbReference>